<dbReference type="PROSITE" id="PS50082">
    <property type="entry name" value="WD_REPEATS_2"/>
    <property type="match status" value="13"/>
</dbReference>
<dbReference type="AlphaFoldDB" id="A0A7Z9BTJ8"/>
<dbReference type="Gene3D" id="3.40.50.300">
    <property type="entry name" value="P-loop containing nucleotide triphosphate hydrolases"/>
    <property type="match status" value="1"/>
</dbReference>
<evidence type="ECO:0000313" key="5">
    <source>
        <dbReference type="Proteomes" id="UP000184550"/>
    </source>
</evidence>
<dbReference type="Proteomes" id="UP000184550">
    <property type="component" value="Unassembled WGS sequence"/>
</dbReference>
<dbReference type="Gene3D" id="2.130.10.10">
    <property type="entry name" value="YVTN repeat-like/Quinoprotein amine dehydrogenase"/>
    <property type="match status" value="3"/>
</dbReference>
<evidence type="ECO:0000256" key="1">
    <source>
        <dbReference type="ARBA" id="ARBA00022574"/>
    </source>
</evidence>
<dbReference type="InterPro" id="IPR001680">
    <property type="entry name" value="WD40_rpt"/>
</dbReference>
<dbReference type="CDD" id="cd00200">
    <property type="entry name" value="WD40"/>
    <property type="match status" value="2"/>
</dbReference>
<feature type="repeat" description="WD" evidence="3">
    <location>
        <begin position="1009"/>
        <end position="1043"/>
    </location>
</feature>
<name>A0A7Z9BTJ8_9CYAN</name>
<feature type="repeat" description="WD" evidence="3">
    <location>
        <begin position="798"/>
        <end position="830"/>
    </location>
</feature>
<accession>A0A7Z9BTJ8</accession>
<dbReference type="Pfam" id="PF00400">
    <property type="entry name" value="WD40"/>
    <property type="match status" value="13"/>
</dbReference>
<keyword evidence="5" id="KW-1185">Reference proteome</keyword>
<dbReference type="RefSeq" id="WP_083621372.1">
    <property type="nucleotide sequence ID" value="NZ_LR734869.1"/>
</dbReference>
<dbReference type="PANTHER" id="PTHR19848">
    <property type="entry name" value="WD40 REPEAT PROTEIN"/>
    <property type="match status" value="1"/>
</dbReference>
<evidence type="ECO:0000256" key="3">
    <source>
        <dbReference type="PROSITE-ProRule" id="PRU00221"/>
    </source>
</evidence>
<proteinExistence type="predicted"/>
<dbReference type="InterPro" id="IPR019775">
    <property type="entry name" value="WD40_repeat_CS"/>
</dbReference>
<keyword evidence="2" id="KW-0677">Repeat</keyword>
<dbReference type="SUPFAM" id="SSF52540">
    <property type="entry name" value="P-loop containing nucleoside triphosphate hydrolases"/>
    <property type="match status" value="1"/>
</dbReference>
<keyword evidence="1 3" id="KW-0853">WD repeat</keyword>
<organism evidence="4 5">
    <name type="scientific">Planktothrix serta PCC 8927</name>
    <dbReference type="NCBI Taxonomy" id="671068"/>
    <lineage>
        <taxon>Bacteria</taxon>
        <taxon>Bacillati</taxon>
        <taxon>Cyanobacteriota</taxon>
        <taxon>Cyanophyceae</taxon>
        <taxon>Oscillatoriophycideae</taxon>
        <taxon>Oscillatoriales</taxon>
        <taxon>Microcoleaceae</taxon>
        <taxon>Planktothrix</taxon>
    </lineage>
</organism>
<feature type="repeat" description="WD" evidence="3">
    <location>
        <begin position="1091"/>
        <end position="1132"/>
    </location>
</feature>
<dbReference type="SUPFAM" id="SSF50978">
    <property type="entry name" value="WD40 repeat-like"/>
    <property type="match status" value="2"/>
</dbReference>
<dbReference type="SMART" id="SM00320">
    <property type="entry name" value="WD40"/>
    <property type="match status" value="14"/>
</dbReference>
<dbReference type="PANTHER" id="PTHR19848:SF8">
    <property type="entry name" value="F-BOX AND WD REPEAT DOMAIN CONTAINING 7"/>
    <property type="match status" value="1"/>
</dbReference>
<feature type="repeat" description="WD" evidence="3">
    <location>
        <begin position="596"/>
        <end position="627"/>
    </location>
</feature>
<dbReference type="OrthoDB" id="434800at2"/>
<reference evidence="4" key="1">
    <citation type="submission" date="2019-10" db="EMBL/GenBank/DDBJ databases">
        <authorList>
            <consortium name="Genoscope - CEA"/>
            <person name="William W."/>
        </authorList>
    </citation>
    <scope>NUCLEOTIDE SEQUENCE [LARGE SCALE GENOMIC DNA]</scope>
    <source>
        <strain evidence="4">BBR_PRJEB10992</strain>
    </source>
</reference>
<dbReference type="InterPro" id="IPR020472">
    <property type="entry name" value="WD40_PAC1"/>
</dbReference>
<protein>
    <submittedName>
        <fullName evidence="4">WD-40 repeat protein</fullName>
    </submittedName>
</protein>
<feature type="repeat" description="WD" evidence="3">
    <location>
        <begin position="839"/>
        <end position="870"/>
    </location>
</feature>
<sequence length="1167" mass="131263">MLSQYQVGGSLHNNDPTYVVRSCDHQLYNALKAGEFCYVFNSRQMGKSSLLVRTKHQLEAEGYCCAVIDLTQIGSQDTTPLQWYKGIVVDLLRGFGCFAKFNFKIWWQEQEGISLLQKLSELLEILLIEQFPEQNLCIFIDEIDSILSLNFPIDDFFALIRYCYNQRAVNPEYQRLTFALFGVVTPSDLIADKTRTPFNIGTAIDLTGFTLAEVAPLAQGLIEFFEYPEVILPEVLNWTNGQPFLTQKLLKLVVLNQPPKIDIIAHNSPSLWIEKIVRSQIIEKWESQDEPEHLRTIRDRLLYNPQFTGRLLGIYQKILQGIKIDIEDNVEQIELLLSGLIIKNQGFLKVRNLIYQEVFNLVWVQEQLAKLRPYSQTFEAWITSDQQDESRLLRGRALKDAQQWAQGKSLSDLDYQFLSSSQEIDRKESQQNLEAERSKAIEAKFIEQEKRLQQEQKTARLQRLFLGAISIAFLISSSLGFFAFRQYKEARMSEIKALTSSSEGLFSSNRQLDAMIEAIKAKRRLESLGGVDQQTREKVEKALKQTVYNNNEFNRLIGHHSPVLSVMISPDDQLIATGSADKTVKIWQRDGKLLQTLKHPSTVSDIAFSPDSRLIVSGSFDGSMKLWRADGTLVRTIQAHQSMIRGVAFSPDGQLMASASADKTVKLWRIDGTLWKTLIGHQLSVLMVAFSPDGQMIASGGLDRTIKLWSGDGRLLKTLKGHQNGVFDLTFCSQSNLLVSVSSDRTAKIWKIDGTLIRTIPTNEAILGVDCRGEYIATSGKDDRAKIWKIDGTFVRDLKQHLTTVRDVALSSDGLMAASASDDGTVKLWQHNKDLVKPLYGHQDAIWQIATSPDGKWIASVSEDDTLKLWYSDGRLRQTLKQPESSFRSVRFSPNSRMILTVNTKGLVQFWDLEDQNQSPIKLLQTLTGHQAAIYAVAIAPDGKKIASGGEDKTIKIWNLEGKLLHNIRAHQERIWQLTFSQDGQLLASASQDGTVKLWKPDGKPVKTLTVQKSGVLGLAFSPNGNSIITASLDDTLKIWKIDGTLLKTIQVQSQGLMQVAISPDSQIIATGAIDNQVRLWNLNGELLNTLPGHRGTVGNVSFTGDGKFLVSGGDDGNLMLWNLNKIKTLNELDYACNWVKDYLQTNIEVEDSDRPNSTLCHRSLCD</sequence>
<feature type="repeat" description="WD" evidence="3">
    <location>
        <begin position="927"/>
        <end position="961"/>
    </location>
</feature>
<dbReference type="PROSITE" id="PS00678">
    <property type="entry name" value="WD_REPEATS_1"/>
    <property type="match status" value="3"/>
</dbReference>
<feature type="repeat" description="WD" evidence="3">
    <location>
        <begin position="968"/>
        <end position="1000"/>
    </location>
</feature>
<feature type="repeat" description="WD" evidence="3">
    <location>
        <begin position="637"/>
        <end position="671"/>
    </location>
</feature>
<feature type="repeat" description="WD" evidence="3">
    <location>
        <begin position="678"/>
        <end position="710"/>
    </location>
</feature>
<dbReference type="InterPro" id="IPR015943">
    <property type="entry name" value="WD40/YVTN_repeat-like_dom_sf"/>
</dbReference>
<dbReference type="InterPro" id="IPR036322">
    <property type="entry name" value="WD40_repeat_dom_sf"/>
</dbReference>
<feature type="repeat" description="WD" evidence="3">
    <location>
        <begin position="556"/>
        <end position="588"/>
    </location>
</feature>
<comment type="caution">
    <text evidence="4">The sequence shown here is derived from an EMBL/GenBank/DDBJ whole genome shotgun (WGS) entry which is preliminary data.</text>
</comment>
<feature type="repeat" description="WD" evidence="3">
    <location>
        <begin position="880"/>
        <end position="921"/>
    </location>
</feature>
<dbReference type="Pfam" id="PF14516">
    <property type="entry name" value="AAA_35"/>
    <property type="match status" value="1"/>
</dbReference>
<evidence type="ECO:0000256" key="2">
    <source>
        <dbReference type="ARBA" id="ARBA00022737"/>
    </source>
</evidence>
<gene>
    <name evidence="4" type="ORF">PL8927_600111</name>
</gene>
<feature type="repeat" description="WD" evidence="3">
    <location>
        <begin position="1050"/>
        <end position="1084"/>
    </location>
</feature>
<dbReference type="InterPro" id="IPR027417">
    <property type="entry name" value="P-loop_NTPase"/>
</dbReference>
<dbReference type="EMBL" id="CZCU02000136">
    <property type="protein sequence ID" value="VXD17791.1"/>
    <property type="molecule type" value="Genomic_DNA"/>
</dbReference>
<dbReference type="PRINTS" id="PR00320">
    <property type="entry name" value="GPROTEINBRPT"/>
</dbReference>
<dbReference type="PROSITE" id="PS50294">
    <property type="entry name" value="WD_REPEATS_REGION"/>
    <property type="match status" value="12"/>
</dbReference>
<feature type="repeat" description="WD" evidence="3">
    <location>
        <begin position="719"/>
        <end position="753"/>
    </location>
</feature>
<evidence type="ECO:0000313" key="4">
    <source>
        <dbReference type="EMBL" id="VXD17791.1"/>
    </source>
</evidence>